<dbReference type="OrthoDB" id="5985519at2759"/>
<dbReference type="SMART" id="SM00409">
    <property type="entry name" value="IG"/>
    <property type="match status" value="1"/>
</dbReference>
<reference evidence="14 15" key="1">
    <citation type="submission" date="2019-08" db="EMBL/GenBank/DDBJ databases">
        <title>The genome of the soybean aphid Biotype 1, its phylome, world population structure and adaptation to the North American continent.</title>
        <authorList>
            <person name="Giordano R."/>
            <person name="Donthu R.K."/>
            <person name="Hernandez A.G."/>
            <person name="Wright C.L."/>
            <person name="Zimin A.V."/>
        </authorList>
    </citation>
    <scope>NUCLEOTIDE SEQUENCE [LARGE SCALE GENOMIC DNA]</scope>
    <source>
        <tissue evidence="14">Whole aphids</tissue>
    </source>
</reference>
<dbReference type="InterPro" id="IPR003599">
    <property type="entry name" value="Ig_sub"/>
</dbReference>
<proteinExistence type="predicted"/>
<keyword evidence="5 12" id="KW-1133">Transmembrane helix</keyword>
<evidence type="ECO:0000313" key="15">
    <source>
        <dbReference type="Proteomes" id="UP000475862"/>
    </source>
</evidence>
<dbReference type="PANTHER" id="PTHR11640">
    <property type="entry name" value="NEPHRIN"/>
    <property type="match status" value="1"/>
</dbReference>
<dbReference type="InterPro" id="IPR036179">
    <property type="entry name" value="Ig-like_dom_sf"/>
</dbReference>
<dbReference type="AlphaFoldDB" id="A0A6G0TB66"/>
<keyword evidence="8" id="KW-0675">Receptor</keyword>
<keyword evidence="9" id="KW-0325">Glycoprotein</keyword>
<feature type="transmembrane region" description="Helical" evidence="12">
    <location>
        <begin position="239"/>
        <end position="261"/>
    </location>
</feature>
<evidence type="ECO:0000256" key="9">
    <source>
        <dbReference type="ARBA" id="ARBA00023180"/>
    </source>
</evidence>
<accession>A0A6G0TB66</accession>
<feature type="domain" description="Ig-like" evidence="13">
    <location>
        <begin position="56"/>
        <end position="145"/>
    </location>
</feature>
<evidence type="ECO:0000256" key="11">
    <source>
        <dbReference type="SAM" id="MobiDB-lite"/>
    </source>
</evidence>
<dbReference type="InterPro" id="IPR003598">
    <property type="entry name" value="Ig_sub2"/>
</dbReference>
<feature type="transmembrane region" description="Helical" evidence="12">
    <location>
        <begin position="7"/>
        <end position="25"/>
    </location>
</feature>
<dbReference type="InterPro" id="IPR007110">
    <property type="entry name" value="Ig-like_dom"/>
</dbReference>
<keyword evidence="7" id="KW-1015">Disulfide bond</keyword>
<gene>
    <name evidence="14" type="ORF">AGLY_011923</name>
</gene>
<comment type="caution">
    <text evidence="14">The sequence shown here is derived from an EMBL/GenBank/DDBJ whole genome shotgun (WGS) entry which is preliminary data.</text>
</comment>
<dbReference type="SUPFAM" id="SSF48726">
    <property type="entry name" value="Immunoglobulin"/>
    <property type="match status" value="2"/>
</dbReference>
<dbReference type="Proteomes" id="UP000475862">
    <property type="component" value="Unassembled WGS sequence"/>
</dbReference>
<dbReference type="Pfam" id="PF13927">
    <property type="entry name" value="Ig_3"/>
    <property type="match status" value="1"/>
</dbReference>
<comment type="subcellular location">
    <subcellularLocation>
        <location evidence="1">Membrane</location>
        <topology evidence="1">Single-pass type I membrane protein</topology>
    </subcellularLocation>
</comment>
<sequence length="364" mass="42055">MVNNRTLFTILLTVLAVIFGLFKLWCLITQLKTMTLEDDTSDVLAINQTEINSTAPKFKDLDYVDRVMVGYERNTIKLKCEAEGNPLLNITWYKDGVTPPQRQWGVIIYTQRAIILHNLTMEDSGTYKCKVINENGFIDFTYKVEVQKADQKPYIEWLYHNTSFKNVNDTNLNDGIIIKDSNSSSNESIIAELLKLIDVTHLNEGWYTCKAILKNNTVYASVYLKAINIPKNKVFKLKVYHSITMVISYELIILACVIMILHRQKKKKELMARQSDGNERITQWTKKIVIEKLKKTDVNEYSIMQNCWNDNPNNRPKFNEVMKIFNKIVSKTAYLDSVGLRIPQPPTPPPVNKIHSTQQPELNL</sequence>
<evidence type="ECO:0000256" key="2">
    <source>
        <dbReference type="ARBA" id="ARBA00022692"/>
    </source>
</evidence>
<name>A0A6G0TB66_APHGL</name>
<evidence type="ECO:0000256" key="5">
    <source>
        <dbReference type="ARBA" id="ARBA00022989"/>
    </source>
</evidence>
<keyword evidence="15" id="KW-1185">Reference proteome</keyword>
<dbReference type="GO" id="GO:0005886">
    <property type="term" value="C:plasma membrane"/>
    <property type="evidence" value="ECO:0007669"/>
    <property type="project" value="TreeGrafter"/>
</dbReference>
<evidence type="ECO:0000256" key="8">
    <source>
        <dbReference type="ARBA" id="ARBA00023170"/>
    </source>
</evidence>
<keyword evidence="6 12" id="KW-0472">Membrane</keyword>
<evidence type="ECO:0000256" key="4">
    <source>
        <dbReference type="ARBA" id="ARBA00022737"/>
    </source>
</evidence>
<feature type="compositionally biased region" description="Polar residues" evidence="11">
    <location>
        <begin position="354"/>
        <end position="364"/>
    </location>
</feature>
<evidence type="ECO:0000256" key="1">
    <source>
        <dbReference type="ARBA" id="ARBA00004479"/>
    </source>
</evidence>
<evidence type="ECO:0000256" key="12">
    <source>
        <dbReference type="SAM" id="Phobius"/>
    </source>
</evidence>
<evidence type="ECO:0000256" key="10">
    <source>
        <dbReference type="ARBA" id="ARBA00023319"/>
    </source>
</evidence>
<dbReference type="InterPro" id="IPR051275">
    <property type="entry name" value="Cell_adhesion_signaling"/>
</dbReference>
<keyword evidence="4" id="KW-0677">Repeat</keyword>
<dbReference type="EMBL" id="VYZN01000045">
    <property type="protein sequence ID" value="KAE9529247.1"/>
    <property type="molecule type" value="Genomic_DNA"/>
</dbReference>
<organism evidence="14 15">
    <name type="scientific">Aphis glycines</name>
    <name type="common">Soybean aphid</name>
    <dbReference type="NCBI Taxonomy" id="307491"/>
    <lineage>
        <taxon>Eukaryota</taxon>
        <taxon>Metazoa</taxon>
        <taxon>Ecdysozoa</taxon>
        <taxon>Arthropoda</taxon>
        <taxon>Hexapoda</taxon>
        <taxon>Insecta</taxon>
        <taxon>Pterygota</taxon>
        <taxon>Neoptera</taxon>
        <taxon>Paraneoptera</taxon>
        <taxon>Hemiptera</taxon>
        <taxon>Sternorrhyncha</taxon>
        <taxon>Aphidomorpha</taxon>
        <taxon>Aphidoidea</taxon>
        <taxon>Aphididae</taxon>
        <taxon>Aphidini</taxon>
        <taxon>Aphis</taxon>
        <taxon>Aphis</taxon>
    </lineage>
</organism>
<keyword evidence="2 12" id="KW-0812">Transmembrane</keyword>
<dbReference type="GO" id="GO:0050839">
    <property type="term" value="F:cell adhesion molecule binding"/>
    <property type="evidence" value="ECO:0007669"/>
    <property type="project" value="TreeGrafter"/>
</dbReference>
<evidence type="ECO:0000256" key="6">
    <source>
        <dbReference type="ARBA" id="ARBA00023136"/>
    </source>
</evidence>
<protein>
    <recommendedName>
        <fullName evidence="13">Ig-like domain-containing protein</fullName>
    </recommendedName>
</protein>
<dbReference type="Gene3D" id="2.60.40.10">
    <property type="entry name" value="Immunoglobulins"/>
    <property type="match status" value="2"/>
</dbReference>
<dbReference type="PANTHER" id="PTHR11640:SF31">
    <property type="entry name" value="IRREGULAR CHIASM C-ROUGHEST PROTEIN-RELATED"/>
    <property type="match status" value="1"/>
</dbReference>
<keyword evidence="3" id="KW-0732">Signal</keyword>
<dbReference type="SMART" id="SM00408">
    <property type="entry name" value="IGc2"/>
    <property type="match status" value="1"/>
</dbReference>
<evidence type="ECO:0000256" key="3">
    <source>
        <dbReference type="ARBA" id="ARBA00022729"/>
    </source>
</evidence>
<feature type="region of interest" description="Disordered" evidence="11">
    <location>
        <begin position="343"/>
        <end position="364"/>
    </location>
</feature>
<evidence type="ECO:0000259" key="13">
    <source>
        <dbReference type="PROSITE" id="PS50835"/>
    </source>
</evidence>
<keyword evidence="10" id="KW-0393">Immunoglobulin domain</keyword>
<dbReference type="PROSITE" id="PS50835">
    <property type="entry name" value="IG_LIKE"/>
    <property type="match status" value="1"/>
</dbReference>
<dbReference type="FunFam" id="2.60.40.10:FF:000016">
    <property type="entry name" value="Fibroblast growth factor receptor"/>
    <property type="match status" value="1"/>
</dbReference>
<evidence type="ECO:0000313" key="14">
    <source>
        <dbReference type="EMBL" id="KAE9529247.1"/>
    </source>
</evidence>
<evidence type="ECO:0000256" key="7">
    <source>
        <dbReference type="ARBA" id="ARBA00023157"/>
    </source>
</evidence>
<dbReference type="GO" id="GO:0005911">
    <property type="term" value="C:cell-cell junction"/>
    <property type="evidence" value="ECO:0007669"/>
    <property type="project" value="TreeGrafter"/>
</dbReference>
<dbReference type="GO" id="GO:0098609">
    <property type="term" value="P:cell-cell adhesion"/>
    <property type="evidence" value="ECO:0007669"/>
    <property type="project" value="TreeGrafter"/>
</dbReference>
<dbReference type="InterPro" id="IPR013783">
    <property type="entry name" value="Ig-like_fold"/>
</dbReference>